<dbReference type="PANTHER" id="PTHR45639">
    <property type="entry name" value="HSC70CB, ISOFORM G-RELATED"/>
    <property type="match status" value="1"/>
</dbReference>
<keyword evidence="3" id="KW-0067">ATP-binding</keyword>
<keyword evidence="7" id="KW-1133">Transmembrane helix</keyword>
<dbReference type="Gene3D" id="3.90.640.10">
    <property type="entry name" value="Actin, Chain A, domain 4"/>
    <property type="match status" value="1"/>
</dbReference>
<evidence type="ECO:0000256" key="7">
    <source>
        <dbReference type="SAM" id="Phobius"/>
    </source>
</evidence>
<protein>
    <recommendedName>
        <fullName evidence="10">Heat shock protein 70</fullName>
    </recommendedName>
</protein>
<dbReference type="SUPFAM" id="SSF53067">
    <property type="entry name" value="Actin-like ATPase domain"/>
    <property type="match status" value="2"/>
</dbReference>
<feature type="compositionally biased region" description="Low complexity" evidence="6">
    <location>
        <begin position="364"/>
        <end position="404"/>
    </location>
</feature>
<evidence type="ECO:0000256" key="1">
    <source>
        <dbReference type="ARBA" id="ARBA00007381"/>
    </source>
</evidence>
<organism evidence="8 9">
    <name type="scientific">Virgisporangium ochraceum</name>
    <dbReference type="NCBI Taxonomy" id="65505"/>
    <lineage>
        <taxon>Bacteria</taxon>
        <taxon>Bacillati</taxon>
        <taxon>Actinomycetota</taxon>
        <taxon>Actinomycetes</taxon>
        <taxon>Micromonosporales</taxon>
        <taxon>Micromonosporaceae</taxon>
        <taxon>Virgisporangium</taxon>
    </lineage>
</organism>
<dbReference type="InterPro" id="IPR013126">
    <property type="entry name" value="Hsp_70_fam"/>
</dbReference>
<sequence>MRVTRPQIRPRVRLSVDFGTSNTVAALGLPDGRVRPLLFDGSPTLPSSVFLDPAGGLLVGRDAVHSARTSPDRFEPNPKRRVDEHAVLLGDAEVPVVDLITAVLSRVAGEARRVAGGPIDAVTLTHPAAWAQTRRRVLVDAANRAGLPPTALVPEPVAAADSFLAVSGDAVPLGACVVVYDLGAGTFDASVVRRTPGGFDVIAAEGLNQAGGLDIDAAVTSYLGAHLAGNDGGAFARLLSPTTTEERRANRLLWEDVRNAKELLSRATRTQVHVPLVGVDVPLGREQFELLARPILDATVNATRAAVNSAQVRPADVAGIFLVGGGSRIPLVSTLLSQAFGRTPTATEQPELVVAEGGLRAAGAHAGPAHAGPAHAGPAHAGPAHAGPAAGGPVAAGAASPASPYQGPATPVSGFPAAEHAPPNPVSAAPVSPYQPPTGQPHPGQHQPTGQPSPGQPSPGQPSPGQPSPGQHQPGTHQPGTHQPGTHQPTGQYQPPIPQQYQPPTHQTPPPTNQFQPATGHFQPPTPPGTGGRTTRRRNLVIAAGVAVVLVVVLGAAGVWALFRDKVVDVDRQIYAENGRTVTLVNMTVDGDRVRLNFLYRNGSRTSWSLSCRLPEVELRSSYLVVGRNNVYPVKTRCSAEEPRGRSFSLAPGNTLESYGVFPAPDEGTTFAVQWYSFPRAGGLTL</sequence>
<feature type="compositionally biased region" description="Low complexity" evidence="6">
    <location>
        <begin position="441"/>
        <end position="453"/>
    </location>
</feature>
<keyword evidence="2" id="KW-0547">Nucleotide-binding</keyword>
<feature type="region of interest" description="Disordered" evidence="6">
    <location>
        <begin position="364"/>
        <end position="535"/>
    </location>
</feature>
<evidence type="ECO:0000256" key="3">
    <source>
        <dbReference type="ARBA" id="ARBA00022840"/>
    </source>
</evidence>
<reference evidence="8" key="1">
    <citation type="submission" date="2021-01" db="EMBL/GenBank/DDBJ databases">
        <title>Whole genome shotgun sequence of Virgisporangium ochraceum NBRC 16418.</title>
        <authorList>
            <person name="Komaki H."/>
            <person name="Tamura T."/>
        </authorList>
    </citation>
    <scope>NUCLEOTIDE SEQUENCE</scope>
    <source>
        <strain evidence="8">NBRC 16418</strain>
    </source>
</reference>
<gene>
    <name evidence="8" type="ORF">Voc01_045730</name>
</gene>
<dbReference type="CDD" id="cd22541">
    <property type="entry name" value="SP5_N"/>
    <property type="match status" value="1"/>
</dbReference>
<dbReference type="PRINTS" id="PR00301">
    <property type="entry name" value="HEATSHOCK70"/>
</dbReference>
<comment type="caution">
    <text evidence="8">The sequence shown here is derived from an EMBL/GenBank/DDBJ whole genome shotgun (WGS) entry which is preliminary data.</text>
</comment>
<evidence type="ECO:0000256" key="4">
    <source>
        <dbReference type="ARBA" id="ARBA00023016"/>
    </source>
</evidence>
<evidence type="ECO:0008006" key="10">
    <source>
        <dbReference type="Google" id="ProtNLM"/>
    </source>
</evidence>
<dbReference type="InterPro" id="IPR018181">
    <property type="entry name" value="Heat_shock_70_CS"/>
</dbReference>
<evidence type="ECO:0000256" key="5">
    <source>
        <dbReference type="ARBA" id="ARBA00023186"/>
    </source>
</evidence>
<name>A0A8J4ECF9_9ACTN</name>
<evidence type="ECO:0000313" key="8">
    <source>
        <dbReference type="EMBL" id="GIJ69656.1"/>
    </source>
</evidence>
<evidence type="ECO:0000256" key="6">
    <source>
        <dbReference type="SAM" id="MobiDB-lite"/>
    </source>
</evidence>
<keyword evidence="9" id="KW-1185">Reference proteome</keyword>
<accession>A0A8J4ECF9</accession>
<dbReference type="Gene3D" id="3.30.420.40">
    <property type="match status" value="2"/>
</dbReference>
<feature type="compositionally biased region" description="Pro residues" evidence="6">
    <location>
        <begin position="454"/>
        <end position="467"/>
    </location>
</feature>
<dbReference type="AlphaFoldDB" id="A0A8J4ECF9"/>
<proteinExistence type="inferred from homology"/>
<feature type="transmembrane region" description="Helical" evidence="7">
    <location>
        <begin position="540"/>
        <end position="563"/>
    </location>
</feature>
<keyword evidence="7" id="KW-0472">Membrane</keyword>
<keyword evidence="5" id="KW-0143">Chaperone</keyword>
<dbReference type="GO" id="GO:0140662">
    <property type="term" value="F:ATP-dependent protein folding chaperone"/>
    <property type="evidence" value="ECO:0007669"/>
    <property type="project" value="InterPro"/>
</dbReference>
<dbReference type="GO" id="GO:0005524">
    <property type="term" value="F:ATP binding"/>
    <property type="evidence" value="ECO:0007669"/>
    <property type="project" value="UniProtKB-KW"/>
</dbReference>
<comment type="similarity">
    <text evidence="1">Belongs to the heat shock protein 70 family.</text>
</comment>
<evidence type="ECO:0000256" key="2">
    <source>
        <dbReference type="ARBA" id="ARBA00022741"/>
    </source>
</evidence>
<dbReference type="EMBL" id="BOPH01000067">
    <property type="protein sequence ID" value="GIJ69656.1"/>
    <property type="molecule type" value="Genomic_DNA"/>
</dbReference>
<keyword evidence="4" id="KW-0346">Stress response</keyword>
<dbReference type="InterPro" id="IPR043129">
    <property type="entry name" value="ATPase_NBD"/>
</dbReference>
<keyword evidence="7" id="KW-0812">Transmembrane</keyword>
<dbReference type="PROSITE" id="PS01036">
    <property type="entry name" value="HSP70_3"/>
    <property type="match status" value="1"/>
</dbReference>
<evidence type="ECO:0000313" key="9">
    <source>
        <dbReference type="Proteomes" id="UP000635606"/>
    </source>
</evidence>
<dbReference type="Proteomes" id="UP000635606">
    <property type="component" value="Unassembled WGS sequence"/>
</dbReference>
<feature type="compositionally biased region" description="Low complexity" evidence="6">
    <location>
        <begin position="468"/>
        <end position="505"/>
    </location>
</feature>
<dbReference type="Pfam" id="PF00012">
    <property type="entry name" value="HSP70"/>
    <property type="match status" value="1"/>
</dbReference>